<reference evidence="2 3" key="1">
    <citation type="submission" date="2019-10" db="EMBL/GenBank/DDBJ databases">
        <title>Rubrobacter sp nov SCSIO 52915 isolated from a deep-sea sediment in the South China Sea.</title>
        <authorList>
            <person name="Chen R.W."/>
        </authorList>
    </citation>
    <scope>NUCLEOTIDE SEQUENCE [LARGE SCALE GENOMIC DNA]</scope>
    <source>
        <strain evidence="2 3">SCSIO 52915</strain>
    </source>
</reference>
<feature type="domain" description="NfeD-like C-terminal" evidence="1">
    <location>
        <begin position="36"/>
        <end position="97"/>
    </location>
</feature>
<organism evidence="2 3">
    <name type="scientific">Rubrobacter marinus</name>
    <dbReference type="NCBI Taxonomy" id="2653852"/>
    <lineage>
        <taxon>Bacteria</taxon>
        <taxon>Bacillati</taxon>
        <taxon>Actinomycetota</taxon>
        <taxon>Rubrobacteria</taxon>
        <taxon>Rubrobacterales</taxon>
        <taxon>Rubrobacteraceae</taxon>
        <taxon>Rubrobacter</taxon>
    </lineage>
</organism>
<accession>A0A6G8Q375</accession>
<protein>
    <recommendedName>
        <fullName evidence="1">NfeD-like C-terminal domain-containing protein</fullName>
    </recommendedName>
</protein>
<evidence type="ECO:0000313" key="2">
    <source>
        <dbReference type="EMBL" id="QIN80895.1"/>
    </source>
</evidence>
<dbReference type="InterPro" id="IPR002810">
    <property type="entry name" value="NfeD-like_C"/>
</dbReference>
<dbReference type="SUPFAM" id="SSF141322">
    <property type="entry name" value="NfeD domain-like"/>
    <property type="match status" value="1"/>
</dbReference>
<keyword evidence="3" id="KW-1185">Reference proteome</keyword>
<dbReference type="EMBL" id="CP045121">
    <property type="protein sequence ID" value="QIN80895.1"/>
    <property type="molecule type" value="Genomic_DNA"/>
</dbReference>
<evidence type="ECO:0000313" key="3">
    <source>
        <dbReference type="Proteomes" id="UP000502706"/>
    </source>
</evidence>
<dbReference type="InterPro" id="IPR012340">
    <property type="entry name" value="NA-bd_OB-fold"/>
</dbReference>
<evidence type="ECO:0000259" key="1">
    <source>
        <dbReference type="Pfam" id="PF01957"/>
    </source>
</evidence>
<dbReference type="Proteomes" id="UP000502706">
    <property type="component" value="Chromosome"/>
</dbReference>
<dbReference type="KEGG" id="rmar:GBA65_18420"/>
<name>A0A6G8Q375_9ACTN</name>
<dbReference type="Gene3D" id="2.40.50.140">
    <property type="entry name" value="Nucleic acid-binding proteins"/>
    <property type="match status" value="1"/>
</dbReference>
<dbReference type="Pfam" id="PF01957">
    <property type="entry name" value="NfeD"/>
    <property type="match status" value="1"/>
</dbReference>
<gene>
    <name evidence="2" type="ORF">GBA65_18420</name>
</gene>
<sequence>MPPALLWVLAGLSALAVALAALGYWRMVRERVTTGAEGMIGEVGTVRRTVVEGMGGLVFVHGERWRAVPERAEHAPISTGTRVEVVALREGAVVVRPAGASDPGDRA</sequence>
<dbReference type="AlphaFoldDB" id="A0A6G8Q375"/>
<proteinExistence type="predicted"/>